<evidence type="ECO:0000256" key="2">
    <source>
        <dbReference type="SAM" id="SignalP"/>
    </source>
</evidence>
<proteinExistence type="predicted"/>
<dbReference type="AlphaFoldDB" id="A0A5E4YEW4"/>
<feature type="region of interest" description="Disordered" evidence="1">
    <location>
        <begin position="74"/>
        <end position="108"/>
    </location>
</feature>
<dbReference type="RefSeq" id="WP_094068948.1">
    <property type="nucleotide sequence ID" value="NZ_CABPSH010000018.1"/>
</dbReference>
<sequence>MKAHLLTVAALAVLVSGPTFAEDAYGFPPGNQPSSLTRAQVRAELQDAEAKGLLTQTDTIYPSDSIRTLTAGNGTVVQSNSAPQVGGATAQPRGQNRVIPDPSTYAKP</sequence>
<dbReference type="Pfam" id="PF13663">
    <property type="entry name" value="DUF4148"/>
    <property type="match status" value="1"/>
</dbReference>
<feature type="signal peptide" evidence="2">
    <location>
        <begin position="1"/>
        <end position="21"/>
    </location>
</feature>
<dbReference type="OrthoDB" id="8945295at2"/>
<evidence type="ECO:0008006" key="5">
    <source>
        <dbReference type="Google" id="ProtNLM"/>
    </source>
</evidence>
<protein>
    <recommendedName>
        <fullName evidence="5">DUF4148 domain-containing protein</fullName>
    </recommendedName>
</protein>
<keyword evidence="4" id="KW-1185">Reference proteome</keyword>
<evidence type="ECO:0000256" key="1">
    <source>
        <dbReference type="SAM" id="MobiDB-lite"/>
    </source>
</evidence>
<reference evidence="3 4" key="1">
    <citation type="submission" date="2019-08" db="EMBL/GenBank/DDBJ databases">
        <authorList>
            <person name="Peeters C."/>
        </authorList>
    </citation>
    <scope>NUCLEOTIDE SEQUENCE [LARGE SCALE GENOMIC DNA]</scope>
    <source>
        <strain evidence="3 4">LMG 31012</strain>
    </source>
</reference>
<accession>A0A5E4YEW4</accession>
<organism evidence="3 4">
    <name type="scientific">Pandoraea eparura</name>
    <dbReference type="NCBI Taxonomy" id="2508291"/>
    <lineage>
        <taxon>Bacteria</taxon>
        <taxon>Pseudomonadati</taxon>
        <taxon>Pseudomonadota</taxon>
        <taxon>Betaproteobacteria</taxon>
        <taxon>Burkholderiales</taxon>
        <taxon>Burkholderiaceae</taxon>
        <taxon>Pandoraea</taxon>
    </lineage>
</organism>
<feature type="compositionally biased region" description="Polar residues" evidence="1">
    <location>
        <begin position="74"/>
        <end position="83"/>
    </location>
</feature>
<feature type="chain" id="PRO_5022693608" description="DUF4148 domain-containing protein" evidence="2">
    <location>
        <begin position="22"/>
        <end position="108"/>
    </location>
</feature>
<gene>
    <name evidence="3" type="ORF">PEP31012_04490</name>
</gene>
<keyword evidence="2" id="KW-0732">Signal</keyword>
<evidence type="ECO:0000313" key="4">
    <source>
        <dbReference type="Proteomes" id="UP000400981"/>
    </source>
</evidence>
<dbReference type="InterPro" id="IPR025421">
    <property type="entry name" value="DUF4148"/>
</dbReference>
<dbReference type="Proteomes" id="UP000400981">
    <property type="component" value="Unassembled WGS sequence"/>
</dbReference>
<name>A0A5E4YEW4_9BURK</name>
<dbReference type="EMBL" id="CABPSH010000018">
    <property type="protein sequence ID" value="VVE46997.1"/>
    <property type="molecule type" value="Genomic_DNA"/>
</dbReference>
<evidence type="ECO:0000313" key="3">
    <source>
        <dbReference type="EMBL" id="VVE46997.1"/>
    </source>
</evidence>